<proteinExistence type="predicted"/>
<keyword evidence="2" id="KW-1185">Reference proteome</keyword>
<sequence length="45" mass="5238">MNKYNSTKVIEKLIDLELLFKLKADLSRFKKKQEKQSGNRPSQAA</sequence>
<dbReference type="Proteomes" id="UP001597387">
    <property type="component" value="Unassembled WGS sequence"/>
</dbReference>
<evidence type="ECO:0008006" key="3">
    <source>
        <dbReference type="Google" id="ProtNLM"/>
    </source>
</evidence>
<organism evidence="1 2">
    <name type="scientific">Paradesertivirga mongoliensis</name>
    <dbReference type="NCBI Taxonomy" id="2100740"/>
    <lineage>
        <taxon>Bacteria</taxon>
        <taxon>Pseudomonadati</taxon>
        <taxon>Bacteroidota</taxon>
        <taxon>Sphingobacteriia</taxon>
        <taxon>Sphingobacteriales</taxon>
        <taxon>Sphingobacteriaceae</taxon>
        <taxon>Paradesertivirga</taxon>
    </lineage>
</organism>
<evidence type="ECO:0000313" key="1">
    <source>
        <dbReference type="EMBL" id="MFD2160797.1"/>
    </source>
</evidence>
<gene>
    <name evidence="1" type="ORF">ACFSJU_00190</name>
</gene>
<protein>
    <recommendedName>
        <fullName evidence="3">Transposase</fullName>
    </recommendedName>
</protein>
<accession>A0ABW4ZGS4</accession>
<comment type="caution">
    <text evidence="1">The sequence shown here is derived from an EMBL/GenBank/DDBJ whole genome shotgun (WGS) entry which is preliminary data.</text>
</comment>
<evidence type="ECO:0000313" key="2">
    <source>
        <dbReference type="Proteomes" id="UP001597387"/>
    </source>
</evidence>
<reference evidence="2" key="1">
    <citation type="journal article" date="2019" name="Int. J. Syst. Evol. Microbiol.">
        <title>The Global Catalogue of Microorganisms (GCM) 10K type strain sequencing project: providing services to taxonomists for standard genome sequencing and annotation.</title>
        <authorList>
            <consortium name="The Broad Institute Genomics Platform"/>
            <consortium name="The Broad Institute Genome Sequencing Center for Infectious Disease"/>
            <person name="Wu L."/>
            <person name="Ma J."/>
        </authorList>
    </citation>
    <scope>NUCLEOTIDE SEQUENCE [LARGE SCALE GENOMIC DNA]</scope>
    <source>
        <strain evidence="2">KCTC 42217</strain>
    </source>
</reference>
<name>A0ABW4ZGS4_9SPHI</name>
<dbReference type="EMBL" id="JBHUHZ010000001">
    <property type="protein sequence ID" value="MFD2160797.1"/>
    <property type="molecule type" value="Genomic_DNA"/>
</dbReference>
<dbReference type="RefSeq" id="WP_255902080.1">
    <property type="nucleotide sequence ID" value="NZ_JAFMZO010000002.1"/>
</dbReference>